<reference evidence="1 2" key="1">
    <citation type="submission" date="2019-08" db="EMBL/GenBank/DDBJ databases">
        <title>Genome of Phaeodactylibacter luteus.</title>
        <authorList>
            <person name="Bowman J.P."/>
        </authorList>
    </citation>
    <scope>NUCLEOTIDE SEQUENCE [LARGE SCALE GENOMIC DNA]</scope>
    <source>
        <strain evidence="1 2">KCTC 42180</strain>
    </source>
</reference>
<gene>
    <name evidence="1" type="ORF">FRY97_11930</name>
</gene>
<dbReference type="Proteomes" id="UP000321580">
    <property type="component" value="Unassembled WGS sequence"/>
</dbReference>
<organism evidence="1 2">
    <name type="scientific">Phaeodactylibacter luteus</name>
    <dbReference type="NCBI Taxonomy" id="1564516"/>
    <lineage>
        <taxon>Bacteria</taxon>
        <taxon>Pseudomonadati</taxon>
        <taxon>Bacteroidota</taxon>
        <taxon>Saprospiria</taxon>
        <taxon>Saprospirales</taxon>
        <taxon>Haliscomenobacteraceae</taxon>
        <taxon>Phaeodactylibacter</taxon>
    </lineage>
</organism>
<keyword evidence="2" id="KW-1185">Reference proteome</keyword>
<name>A0A5C6RKI9_9BACT</name>
<dbReference type="OrthoDB" id="9788127at2"/>
<sequence>MNLEAKLTADLKTAMKSKDQAALRSIRAIKSAILLEKTSGSNEAFSEEKAIKMLQKLVKQRKDSLEIYTKEGREDLAQTEREEIEIIQAYLPEQMSESELQAEVKAIIAETGASSMKDMGRVMGIASKRFAGRAEGKAISAAVKSLLG</sequence>
<dbReference type="AlphaFoldDB" id="A0A5C6RKI9"/>
<evidence type="ECO:0000313" key="2">
    <source>
        <dbReference type="Proteomes" id="UP000321580"/>
    </source>
</evidence>
<dbReference type="InterPro" id="IPR042184">
    <property type="entry name" value="YqeY/Aim41_N"/>
</dbReference>
<protein>
    <submittedName>
        <fullName evidence="1">GatB/YqeY domain-containing protein</fullName>
    </submittedName>
</protein>
<dbReference type="RefSeq" id="WP_147167766.1">
    <property type="nucleotide sequence ID" value="NZ_VOOR01000022.1"/>
</dbReference>
<dbReference type="InterPro" id="IPR023168">
    <property type="entry name" value="GatB_Yqey_C_2"/>
</dbReference>
<dbReference type="InterPro" id="IPR003789">
    <property type="entry name" value="Asn/Gln_tRNA_amidoTrase-B-like"/>
</dbReference>
<dbReference type="PANTHER" id="PTHR28055:SF1">
    <property type="entry name" value="ALTERED INHERITANCE OF MITOCHONDRIA PROTEIN 41, MITOCHONDRIAL"/>
    <property type="match status" value="1"/>
</dbReference>
<evidence type="ECO:0000313" key="1">
    <source>
        <dbReference type="EMBL" id="TXB62898.1"/>
    </source>
</evidence>
<proteinExistence type="predicted"/>
<dbReference type="Gene3D" id="1.10.10.410">
    <property type="match status" value="1"/>
</dbReference>
<dbReference type="GO" id="GO:0016884">
    <property type="term" value="F:carbon-nitrogen ligase activity, with glutamine as amido-N-donor"/>
    <property type="evidence" value="ECO:0007669"/>
    <property type="project" value="InterPro"/>
</dbReference>
<dbReference type="SUPFAM" id="SSF89095">
    <property type="entry name" value="GatB/YqeY motif"/>
    <property type="match status" value="1"/>
</dbReference>
<dbReference type="Pfam" id="PF09424">
    <property type="entry name" value="YqeY"/>
    <property type="match status" value="1"/>
</dbReference>
<dbReference type="InterPro" id="IPR019004">
    <property type="entry name" value="YqeY/Aim41"/>
</dbReference>
<dbReference type="EMBL" id="VOOR01000022">
    <property type="protein sequence ID" value="TXB62898.1"/>
    <property type="molecule type" value="Genomic_DNA"/>
</dbReference>
<dbReference type="PANTHER" id="PTHR28055">
    <property type="entry name" value="ALTERED INHERITANCE OF MITOCHONDRIA PROTEIN 41, MITOCHONDRIAL"/>
    <property type="match status" value="1"/>
</dbReference>
<dbReference type="Gene3D" id="1.10.1510.10">
    <property type="entry name" value="Uncharacterised protein YqeY/AIM41 PF09424, N-terminal domain"/>
    <property type="match status" value="1"/>
</dbReference>
<accession>A0A5C6RKI9</accession>
<comment type="caution">
    <text evidence="1">The sequence shown here is derived from an EMBL/GenBank/DDBJ whole genome shotgun (WGS) entry which is preliminary data.</text>
</comment>